<evidence type="ECO:0000313" key="8">
    <source>
        <dbReference type="Proteomes" id="UP000002596"/>
    </source>
</evidence>
<keyword evidence="3" id="KW-0238">DNA-binding</keyword>
<dbReference type="InterPro" id="IPR036390">
    <property type="entry name" value="WH_DNA-bd_sf"/>
</dbReference>
<dbReference type="PROSITE" id="PS50931">
    <property type="entry name" value="HTH_LYSR"/>
    <property type="match status" value="1"/>
</dbReference>
<dbReference type="CDD" id="cd05466">
    <property type="entry name" value="PBP2_LTTR_substrate"/>
    <property type="match status" value="1"/>
</dbReference>
<evidence type="ECO:0000256" key="3">
    <source>
        <dbReference type="ARBA" id="ARBA00023125"/>
    </source>
</evidence>
<dbReference type="PANTHER" id="PTHR30126">
    <property type="entry name" value="HTH-TYPE TRANSCRIPTIONAL REGULATOR"/>
    <property type="match status" value="1"/>
</dbReference>
<evidence type="ECO:0000256" key="4">
    <source>
        <dbReference type="ARBA" id="ARBA00023163"/>
    </source>
</evidence>
<dbReference type="GO" id="GO:0000976">
    <property type="term" value="F:transcription cis-regulatory region binding"/>
    <property type="evidence" value="ECO:0007669"/>
    <property type="project" value="TreeGrafter"/>
</dbReference>
<dbReference type="KEGG" id="aav:Aave_0204"/>
<reference evidence="7" key="1">
    <citation type="submission" date="2006-12" db="EMBL/GenBank/DDBJ databases">
        <title>Complete sequence of Acidovorax avenae subsp. citrulli AAC00-1.</title>
        <authorList>
            <consortium name="US DOE Joint Genome Institute"/>
            <person name="Copeland A."/>
            <person name="Lucas S."/>
            <person name="Lapidus A."/>
            <person name="Barry K."/>
            <person name="Detter J.C."/>
            <person name="Glavina del Rio T."/>
            <person name="Dalin E."/>
            <person name="Tice H."/>
            <person name="Pitluck S."/>
            <person name="Kiss H."/>
            <person name="Brettin T."/>
            <person name="Bruce D."/>
            <person name="Han C."/>
            <person name="Tapia R."/>
            <person name="Gilna P."/>
            <person name="Schmutz J."/>
            <person name="Larimer F."/>
            <person name="Land M."/>
            <person name="Hauser L."/>
            <person name="Kyrpides N."/>
            <person name="Kim E."/>
            <person name="Stahl D."/>
            <person name="Richardson P."/>
        </authorList>
    </citation>
    <scope>NUCLEOTIDE SEQUENCE</scope>
    <source>
        <strain evidence="7">AAC00-1</strain>
    </source>
</reference>
<accession>A1TIM7</accession>
<evidence type="ECO:0000256" key="5">
    <source>
        <dbReference type="SAM" id="MobiDB-lite"/>
    </source>
</evidence>
<organism evidence="7 8">
    <name type="scientific">Paracidovorax citrulli (strain AAC00-1)</name>
    <name type="common">Acidovorax citrulli</name>
    <dbReference type="NCBI Taxonomy" id="397945"/>
    <lineage>
        <taxon>Bacteria</taxon>
        <taxon>Pseudomonadati</taxon>
        <taxon>Pseudomonadota</taxon>
        <taxon>Betaproteobacteria</taxon>
        <taxon>Burkholderiales</taxon>
        <taxon>Comamonadaceae</taxon>
        <taxon>Paracidovorax</taxon>
    </lineage>
</organism>
<dbReference type="GO" id="GO:0003700">
    <property type="term" value="F:DNA-binding transcription factor activity"/>
    <property type="evidence" value="ECO:0007669"/>
    <property type="project" value="InterPro"/>
</dbReference>
<dbReference type="eggNOG" id="COG0583">
    <property type="taxonomic scope" value="Bacteria"/>
</dbReference>
<proteinExistence type="inferred from homology"/>
<evidence type="ECO:0000259" key="6">
    <source>
        <dbReference type="PROSITE" id="PS50931"/>
    </source>
</evidence>
<dbReference type="InterPro" id="IPR036388">
    <property type="entry name" value="WH-like_DNA-bd_sf"/>
</dbReference>
<dbReference type="PRINTS" id="PR00039">
    <property type="entry name" value="HTHLYSR"/>
</dbReference>
<dbReference type="EMBL" id="CP000512">
    <property type="protein sequence ID" value="ABM30815.1"/>
    <property type="molecule type" value="Genomic_DNA"/>
</dbReference>
<dbReference type="SUPFAM" id="SSF46785">
    <property type="entry name" value="Winged helix' DNA-binding domain"/>
    <property type="match status" value="1"/>
</dbReference>
<dbReference type="InterPro" id="IPR005119">
    <property type="entry name" value="LysR_subst-bd"/>
</dbReference>
<feature type="domain" description="HTH lysR-type" evidence="6">
    <location>
        <begin position="12"/>
        <end position="69"/>
    </location>
</feature>
<sequence>MNKSDESTPAMMTFKQLEALYWIGQLGGFAPAARKLHTTQSAISKRVHELEQVFDTALFDRSQRSARLTEKGEEMFMLARKLLRERDAAVEQFGKPGVIERRLRIGVTELTAMTWLPRLVGLVRAHYPKVTLEPDVDGSLPLRDKLLADALDLVIVPDAFADSRLPAKPVGQVESAWMCRPGLVQPPAPGRPVRLHDLAAHRLLVQGNASGTGRIYDGWMRERGVEPADTLVVSNLIALAGLTISGLGVSYLPRHCLAPLVAAGMLAEIEVQPPLPPVPYVAMVRGEQRSALVASVIMLAQSCCDFTRVFQAGVDVASAEPGRMESRPGPFRQGRGASA</sequence>
<name>A1TIM7_PARC0</name>
<keyword evidence="4" id="KW-0804">Transcription</keyword>
<dbReference type="PANTHER" id="PTHR30126:SF40">
    <property type="entry name" value="HTH-TYPE TRANSCRIPTIONAL REGULATOR GLTR"/>
    <property type="match status" value="1"/>
</dbReference>
<dbReference type="HOGENOM" id="CLU_039613_6_1_4"/>
<comment type="similarity">
    <text evidence="1">Belongs to the LysR transcriptional regulatory family.</text>
</comment>
<evidence type="ECO:0000256" key="2">
    <source>
        <dbReference type="ARBA" id="ARBA00023015"/>
    </source>
</evidence>
<dbReference type="Gene3D" id="1.10.10.10">
    <property type="entry name" value="Winged helix-like DNA-binding domain superfamily/Winged helix DNA-binding domain"/>
    <property type="match status" value="1"/>
</dbReference>
<dbReference type="Pfam" id="PF00126">
    <property type="entry name" value="HTH_1"/>
    <property type="match status" value="1"/>
</dbReference>
<dbReference type="SUPFAM" id="SSF53850">
    <property type="entry name" value="Periplasmic binding protein-like II"/>
    <property type="match status" value="1"/>
</dbReference>
<feature type="region of interest" description="Disordered" evidence="5">
    <location>
        <begin position="320"/>
        <end position="339"/>
    </location>
</feature>
<dbReference type="Proteomes" id="UP000002596">
    <property type="component" value="Chromosome"/>
</dbReference>
<dbReference type="InterPro" id="IPR000847">
    <property type="entry name" value="LysR_HTH_N"/>
</dbReference>
<evidence type="ECO:0000256" key="1">
    <source>
        <dbReference type="ARBA" id="ARBA00009437"/>
    </source>
</evidence>
<gene>
    <name evidence="7" type="ordered locus">Aave_0204</name>
</gene>
<dbReference type="Gene3D" id="3.40.190.290">
    <property type="match status" value="1"/>
</dbReference>
<dbReference type="Pfam" id="PF03466">
    <property type="entry name" value="LysR_substrate"/>
    <property type="match status" value="1"/>
</dbReference>
<dbReference type="AlphaFoldDB" id="A1TIM7"/>
<keyword evidence="2" id="KW-0805">Transcription regulation</keyword>
<dbReference type="STRING" id="397945.Aave_0204"/>
<evidence type="ECO:0000313" key="7">
    <source>
        <dbReference type="EMBL" id="ABM30815.1"/>
    </source>
</evidence>
<protein>
    <submittedName>
        <fullName evidence="7">Transcriptional regulator, LysR family</fullName>
    </submittedName>
</protein>